<reference evidence="2 3" key="1">
    <citation type="submission" date="2018-07" db="EMBL/GenBank/DDBJ databases">
        <title>Section-level genome sequencing of Aspergillus section Nigri to investigate inter- and intra-species variation.</title>
        <authorList>
            <consortium name="DOE Joint Genome Institute"/>
            <person name="Vesth T.C."/>
            <person name="Nybo J.L."/>
            <person name="Theobald S."/>
            <person name="Frisvad J.C."/>
            <person name="Larsen T.O."/>
            <person name="Nielsen K.F."/>
            <person name="Hoof J.B."/>
            <person name="Brandl J."/>
            <person name="Salamov A."/>
            <person name="Riley R."/>
            <person name="Gladden J.M."/>
            <person name="Phatale P."/>
            <person name="Nielsen M.T."/>
            <person name="Lyhne E.K."/>
            <person name="Kogle M.E."/>
            <person name="Strasser K."/>
            <person name="McDonnell E."/>
            <person name="Barry K."/>
            <person name="Clum A."/>
            <person name="Chen C."/>
            <person name="Nolan M."/>
            <person name="Sandor L."/>
            <person name="Kuo A."/>
            <person name="Lipzen A."/>
            <person name="Hainaut M."/>
            <person name="Drula E."/>
            <person name="Tsang A."/>
            <person name="Magnuson J.K."/>
            <person name="Henrissat B."/>
            <person name="Wiebenga A."/>
            <person name="Simmons B.A."/>
            <person name="Makela M.R."/>
            <person name="De vries R.P."/>
            <person name="Grigoriev I.V."/>
            <person name="Mortensen U.H."/>
            <person name="Baker S.E."/>
            <person name="Andersen M.R."/>
        </authorList>
    </citation>
    <scope>NUCLEOTIDE SEQUENCE [LARGE SCALE GENOMIC DNA]</scope>
    <source>
        <strain evidence="2 3">ATCC 13157</strain>
    </source>
</reference>
<name>A0A370PMV0_ASPPH</name>
<evidence type="ECO:0000313" key="3">
    <source>
        <dbReference type="Proteomes" id="UP000254937"/>
    </source>
</evidence>
<accession>A0A370PMV0</accession>
<sequence length="115" mass="12514">MPGQAVVANPPWIGRAKDTSKRKTASRRAADDGGEGLLILEREFGMSTRLKAAEGNEWKYGLPSSTREGKKKQVSRIRSAAPTARKDGRSFAAKSRTNVMPGKTKQGRLTRGWSG</sequence>
<evidence type="ECO:0000256" key="1">
    <source>
        <dbReference type="SAM" id="MobiDB-lite"/>
    </source>
</evidence>
<dbReference type="AlphaFoldDB" id="A0A370PMV0"/>
<keyword evidence="3" id="KW-1185">Reference proteome</keyword>
<dbReference type="EMBL" id="KZ851851">
    <property type="protein sequence ID" value="RDK43224.1"/>
    <property type="molecule type" value="Genomic_DNA"/>
</dbReference>
<proteinExistence type="predicted"/>
<organism evidence="2 3">
    <name type="scientific">Aspergillus phoenicis ATCC 13157</name>
    <dbReference type="NCBI Taxonomy" id="1353007"/>
    <lineage>
        <taxon>Eukaryota</taxon>
        <taxon>Fungi</taxon>
        <taxon>Dikarya</taxon>
        <taxon>Ascomycota</taxon>
        <taxon>Pezizomycotina</taxon>
        <taxon>Eurotiomycetes</taxon>
        <taxon>Eurotiomycetidae</taxon>
        <taxon>Eurotiales</taxon>
        <taxon>Aspergillaceae</taxon>
        <taxon>Aspergillus</taxon>
    </lineage>
</organism>
<gene>
    <name evidence="2" type="ORF">M752DRAFT_154201</name>
</gene>
<dbReference type="Proteomes" id="UP000254937">
    <property type="component" value="Unassembled WGS sequence"/>
</dbReference>
<feature type="region of interest" description="Disordered" evidence="1">
    <location>
        <begin position="1"/>
        <end position="30"/>
    </location>
</feature>
<feature type="region of interest" description="Disordered" evidence="1">
    <location>
        <begin position="62"/>
        <end position="115"/>
    </location>
</feature>
<protein>
    <submittedName>
        <fullName evidence="2">Uncharacterized protein</fullName>
    </submittedName>
</protein>
<evidence type="ECO:0000313" key="2">
    <source>
        <dbReference type="EMBL" id="RDK43224.1"/>
    </source>
</evidence>